<dbReference type="InterPro" id="IPR023096">
    <property type="entry name" value="G6P_Isomerase_C"/>
</dbReference>
<proteinExistence type="predicted"/>
<accession>A0A834CTK3</accession>
<name>A0A834CTK3_ORYME</name>
<dbReference type="Proteomes" id="UP000646548">
    <property type="component" value="Unassembled WGS sequence"/>
</dbReference>
<sequence length="126" mass="13729">MSLRSRLTSQISDHHVDSDDILHRLEEVAVATSTVSPAVAEQQENGQVVDLEEQVGQRCCGCSALLTPLLCRHSDDSCRLPQFLLSLSILSETACITRVIGKQLAKKMEPELQDGAEVTSHNSSTN</sequence>
<dbReference type="GO" id="GO:0006096">
    <property type="term" value="P:glycolytic process"/>
    <property type="evidence" value="ECO:0007669"/>
    <property type="project" value="InterPro"/>
</dbReference>
<dbReference type="GO" id="GO:0004347">
    <property type="term" value="F:glucose-6-phosphate isomerase activity"/>
    <property type="evidence" value="ECO:0007669"/>
    <property type="project" value="InterPro"/>
</dbReference>
<dbReference type="AlphaFoldDB" id="A0A834CTK3"/>
<gene>
    <name evidence="1" type="ORF">FQA47_007973</name>
</gene>
<evidence type="ECO:0000313" key="1">
    <source>
        <dbReference type="EMBL" id="KAF6733029.1"/>
    </source>
</evidence>
<reference evidence="1" key="1">
    <citation type="journal article" name="BMC Genomics">
        <title>Long-read sequencing and de novo genome assembly of marine medaka (Oryzias melastigma).</title>
        <authorList>
            <person name="Liang P."/>
            <person name="Saqib H.S.A."/>
            <person name="Ni X."/>
            <person name="Shen Y."/>
        </authorList>
    </citation>
    <scope>NUCLEOTIDE SEQUENCE</scope>
    <source>
        <strain evidence="1">Bigg-433</strain>
    </source>
</reference>
<organism evidence="1 2">
    <name type="scientific">Oryzias melastigma</name>
    <name type="common">Marine medaka</name>
    <dbReference type="NCBI Taxonomy" id="30732"/>
    <lineage>
        <taxon>Eukaryota</taxon>
        <taxon>Metazoa</taxon>
        <taxon>Chordata</taxon>
        <taxon>Craniata</taxon>
        <taxon>Vertebrata</taxon>
        <taxon>Euteleostomi</taxon>
        <taxon>Actinopterygii</taxon>
        <taxon>Neopterygii</taxon>
        <taxon>Teleostei</taxon>
        <taxon>Neoteleostei</taxon>
        <taxon>Acanthomorphata</taxon>
        <taxon>Ovalentaria</taxon>
        <taxon>Atherinomorphae</taxon>
        <taxon>Beloniformes</taxon>
        <taxon>Adrianichthyidae</taxon>
        <taxon>Oryziinae</taxon>
        <taxon>Oryzias</taxon>
    </lineage>
</organism>
<dbReference type="Gene3D" id="1.10.1390.10">
    <property type="match status" value="1"/>
</dbReference>
<comment type="caution">
    <text evidence="1">The sequence shown here is derived from an EMBL/GenBank/DDBJ whole genome shotgun (WGS) entry which is preliminary data.</text>
</comment>
<protein>
    <submittedName>
        <fullName evidence="1">Uncharacterized protein</fullName>
    </submittedName>
</protein>
<dbReference type="EMBL" id="WKFB01000170">
    <property type="protein sequence ID" value="KAF6733029.1"/>
    <property type="molecule type" value="Genomic_DNA"/>
</dbReference>
<evidence type="ECO:0000313" key="2">
    <source>
        <dbReference type="Proteomes" id="UP000646548"/>
    </source>
</evidence>